<evidence type="ECO:0000313" key="3">
    <source>
        <dbReference type="EMBL" id="SFW66357.1"/>
    </source>
</evidence>
<dbReference type="SUPFAM" id="SSF54637">
    <property type="entry name" value="Thioesterase/thiol ester dehydrase-isomerase"/>
    <property type="match status" value="1"/>
</dbReference>
<dbReference type="InterPro" id="IPR013114">
    <property type="entry name" value="FabA_FabZ"/>
</dbReference>
<dbReference type="CDD" id="cd00493">
    <property type="entry name" value="FabA_FabZ"/>
    <property type="match status" value="1"/>
</dbReference>
<dbReference type="Proteomes" id="UP000183788">
    <property type="component" value="Unassembled WGS sequence"/>
</dbReference>
<evidence type="ECO:0000313" key="6">
    <source>
        <dbReference type="Proteomes" id="UP001326715"/>
    </source>
</evidence>
<dbReference type="InterPro" id="IPR054545">
    <property type="entry name" value="ApeI-like"/>
</dbReference>
<evidence type="ECO:0000256" key="1">
    <source>
        <dbReference type="ARBA" id="ARBA00023239"/>
    </source>
</evidence>
<dbReference type="PANTHER" id="PTHR30272:SF1">
    <property type="entry name" value="3-HYDROXYACYL-[ACYL-CARRIER-PROTEIN] DEHYDRATASE"/>
    <property type="match status" value="1"/>
</dbReference>
<name>A0A1K1R2W0_9BACT</name>
<evidence type="ECO:0000313" key="4">
    <source>
        <dbReference type="EMBL" id="WQG90045.1"/>
    </source>
</evidence>
<dbReference type="EMBL" id="CP140154">
    <property type="protein sequence ID" value="WQG90045.1"/>
    <property type="molecule type" value="Genomic_DNA"/>
</dbReference>
<dbReference type="Gene3D" id="3.10.129.10">
    <property type="entry name" value="Hotdog Thioesterase"/>
    <property type="match status" value="1"/>
</dbReference>
<evidence type="ECO:0000259" key="2">
    <source>
        <dbReference type="Pfam" id="PF22818"/>
    </source>
</evidence>
<dbReference type="EMBL" id="FPIZ01000010">
    <property type="protein sequence ID" value="SFW66357.1"/>
    <property type="molecule type" value="Genomic_DNA"/>
</dbReference>
<keyword evidence="6" id="KW-1185">Reference proteome</keyword>
<dbReference type="STRING" id="1004.SAMN05661012_03310"/>
<reference evidence="3 5" key="1">
    <citation type="submission" date="2016-11" db="EMBL/GenBank/DDBJ databases">
        <authorList>
            <person name="Jaros S."/>
            <person name="Januszkiewicz K."/>
            <person name="Wedrychowicz H."/>
        </authorList>
    </citation>
    <scope>NUCLEOTIDE SEQUENCE [LARGE SCALE GENOMIC DNA]</scope>
    <source>
        <strain evidence="3 5">DSM 784</strain>
    </source>
</reference>
<dbReference type="PANTHER" id="PTHR30272">
    <property type="entry name" value="3-HYDROXYACYL-[ACYL-CARRIER-PROTEIN] DEHYDRATASE"/>
    <property type="match status" value="1"/>
</dbReference>
<accession>A0A1K1R2W0</accession>
<gene>
    <name evidence="3" type="ORF">SAMN05661012_03310</name>
    <name evidence="4" type="ORF">SR876_00940</name>
</gene>
<feature type="domain" description="ApeI dehydratase-like" evidence="2">
    <location>
        <begin position="28"/>
        <end position="113"/>
    </location>
</feature>
<dbReference type="InterPro" id="IPR029069">
    <property type="entry name" value="HotDog_dom_sf"/>
</dbReference>
<keyword evidence="1" id="KW-0456">Lyase</keyword>
<proteinExistence type="predicted"/>
<dbReference type="Pfam" id="PF22818">
    <property type="entry name" value="ApeI-like"/>
    <property type="match status" value="1"/>
</dbReference>
<dbReference type="RefSeq" id="WP_072362341.1">
    <property type="nucleotide sequence ID" value="NZ_CBHWAX010000071.1"/>
</dbReference>
<dbReference type="Proteomes" id="UP001326715">
    <property type="component" value="Chromosome"/>
</dbReference>
<dbReference type="OrthoDB" id="9772788at2"/>
<reference evidence="4 6" key="2">
    <citation type="submission" date="2023-11" db="EMBL/GenBank/DDBJ databases">
        <title>MicrobeMod: A computational toolkit for identifying prokaryotic methylation and restriction-modification with nanopore sequencing.</title>
        <authorList>
            <person name="Crits-Christoph A."/>
            <person name="Kang S.C."/>
            <person name="Lee H."/>
            <person name="Ostrov N."/>
        </authorList>
    </citation>
    <scope>NUCLEOTIDE SEQUENCE [LARGE SCALE GENOMIC DNA]</scope>
    <source>
        <strain evidence="4 6">ATCC 23090</strain>
    </source>
</reference>
<dbReference type="GO" id="GO:0016829">
    <property type="term" value="F:lyase activity"/>
    <property type="evidence" value="ECO:0007669"/>
    <property type="project" value="UniProtKB-KW"/>
</dbReference>
<dbReference type="AlphaFoldDB" id="A0A1K1R2W0"/>
<organism evidence="3 5">
    <name type="scientific">Chitinophaga sancti</name>
    <dbReference type="NCBI Taxonomy" id="1004"/>
    <lineage>
        <taxon>Bacteria</taxon>
        <taxon>Pseudomonadati</taxon>
        <taxon>Bacteroidota</taxon>
        <taxon>Chitinophagia</taxon>
        <taxon>Chitinophagales</taxon>
        <taxon>Chitinophagaceae</taxon>
        <taxon>Chitinophaga</taxon>
    </lineage>
</organism>
<evidence type="ECO:0000313" key="5">
    <source>
        <dbReference type="Proteomes" id="UP000183788"/>
    </source>
</evidence>
<protein>
    <submittedName>
        <fullName evidence="3">3-hydroxyacyl-[acyl-carrier-protein] dehydratase</fullName>
    </submittedName>
    <submittedName>
        <fullName evidence="4">Beta-hydroxyacyl-ACP dehydratase</fullName>
    </submittedName>
</protein>
<sequence length="150" mass="16543">MTTHDILNYLPYSPPFLFVDGLDYIDCDKVVGHFTYHADMDFYKGHFKGFPVTPGVVLTETMAQIGLVCLGIYLKGVVPEGSGMAFGLTSTEIEFMHPVFPGEKVTVTSEKQFFRFGKLKCKVSMRNAAGREVCAGMIAGMVMAKPLQSE</sequence>